<sequence>MNNKNILPCSIEYMLNMIEKSFMCYPSIEIEHVKIGYFMLGGDAD</sequence>
<dbReference type="EMBL" id="FOHN01000002">
    <property type="protein sequence ID" value="SES68927.1"/>
    <property type="molecule type" value="Genomic_DNA"/>
</dbReference>
<keyword evidence="2" id="KW-1185">Reference proteome</keyword>
<accession>A0A1H9YIN4</accession>
<evidence type="ECO:0000313" key="1">
    <source>
        <dbReference type="EMBL" id="SES68927.1"/>
    </source>
</evidence>
<dbReference type="AlphaFoldDB" id="A0A1H9YIN4"/>
<protein>
    <submittedName>
        <fullName evidence="1">Uncharacterized protein</fullName>
    </submittedName>
</protein>
<evidence type="ECO:0000313" key="2">
    <source>
        <dbReference type="Proteomes" id="UP000199800"/>
    </source>
</evidence>
<dbReference type="RefSeq" id="WP_177180569.1">
    <property type="nucleotide sequence ID" value="NZ_FOHN01000002.1"/>
</dbReference>
<proteinExistence type="predicted"/>
<dbReference type="Proteomes" id="UP000199800">
    <property type="component" value="Unassembled WGS sequence"/>
</dbReference>
<name>A0A1H9YIN4_9FIRM</name>
<gene>
    <name evidence="1" type="ORF">SAMN04487772_10239</name>
</gene>
<dbReference type="STRING" id="29364.SAMN04487772_10239"/>
<organism evidence="1 2">
    <name type="scientific">[Clostridium] polysaccharolyticum</name>
    <dbReference type="NCBI Taxonomy" id="29364"/>
    <lineage>
        <taxon>Bacteria</taxon>
        <taxon>Bacillati</taxon>
        <taxon>Bacillota</taxon>
        <taxon>Clostridia</taxon>
        <taxon>Lachnospirales</taxon>
        <taxon>Lachnospiraceae</taxon>
    </lineage>
</organism>
<reference evidence="1 2" key="1">
    <citation type="submission" date="2016-10" db="EMBL/GenBank/DDBJ databases">
        <authorList>
            <person name="de Groot N.N."/>
        </authorList>
    </citation>
    <scope>NUCLEOTIDE SEQUENCE [LARGE SCALE GENOMIC DNA]</scope>
    <source>
        <strain evidence="1 2">DSM 1801</strain>
    </source>
</reference>